<dbReference type="PROSITE" id="PS50033">
    <property type="entry name" value="UBX"/>
    <property type="match status" value="1"/>
</dbReference>
<dbReference type="SMART" id="SM00184">
    <property type="entry name" value="RING"/>
    <property type="match status" value="1"/>
</dbReference>
<dbReference type="SMART" id="SM00553">
    <property type="entry name" value="SEP"/>
    <property type="match status" value="1"/>
</dbReference>
<dbReference type="Gene3D" id="3.10.20.90">
    <property type="entry name" value="Phosphatidylinositol 3-kinase Catalytic Subunit, Chain A, domain 1"/>
    <property type="match status" value="1"/>
</dbReference>
<dbReference type="InterPro" id="IPR036241">
    <property type="entry name" value="NSFL1C_SEP_dom_sf"/>
</dbReference>
<reference evidence="8 9" key="1">
    <citation type="submission" date="2024-10" db="EMBL/GenBank/DDBJ databases">
        <authorList>
            <person name="Kim D."/>
        </authorList>
    </citation>
    <scope>NUCLEOTIDE SEQUENCE [LARGE SCALE GENOMIC DNA]</scope>
    <source>
        <strain evidence="8">Taebaek</strain>
    </source>
</reference>
<accession>A0ABD2I942</accession>
<feature type="domain" description="UBX" evidence="5">
    <location>
        <begin position="245"/>
        <end position="323"/>
    </location>
</feature>
<dbReference type="PANTHER" id="PTHR23333">
    <property type="entry name" value="UBX DOMAIN CONTAINING PROTEIN"/>
    <property type="match status" value="1"/>
</dbReference>
<dbReference type="InterPro" id="IPR013083">
    <property type="entry name" value="Znf_RING/FYVE/PHD"/>
</dbReference>
<dbReference type="PANTHER" id="PTHR23333:SF20">
    <property type="entry name" value="NSFL1 COFACTOR P47"/>
    <property type="match status" value="1"/>
</dbReference>
<dbReference type="GO" id="GO:0043161">
    <property type="term" value="P:proteasome-mediated ubiquitin-dependent protein catabolic process"/>
    <property type="evidence" value="ECO:0007669"/>
    <property type="project" value="UniProtKB-ARBA"/>
</dbReference>
<dbReference type="InterPro" id="IPR012989">
    <property type="entry name" value="SEP_domain"/>
</dbReference>
<gene>
    <name evidence="8" type="ORF">niasHS_015190</name>
</gene>
<evidence type="ECO:0000259" key="6">
    <source>
        <dbReference type="PROSITE" id="PS50089"/>
    </source>
</evidence>
<dbReference type="SUPFAM" id="SSF102848">
    <property type="entry name" value="NSFL1 (p97 ATPase) cofactor p47, SEP domain"/>
    <property type="match status" value="1"/>
</dbReference>
<dbReference type="SUPFAM" id="SSF54236">
    <property type="entry name" value="Ubiquitin-like"/>
    <property type="match status" value="1"/>
</dbReference>
<evidence type="ECO:0000256" key="1">
    <source>
        <dbReference type="ARBA" id="ARBA00022771"/>
    </source>
</evidence>
<dbReference type="FunFam" id="3.30.420.210:FF:000002">
    <property type="entry name" value="UBX domain-containing protein 1"/>
    <property type="match status" value="1"/>
</dbReference>
<evidence type="ECO:0000256" key="4">
    <source>
        <dbReference type="SAM" id="MobiDB-lite"/>
    </source>
</evidence>
<feature type="domain" description="SEP" evidence="7">
    <location>
        <begin position="125"/>
        <end position="190"/>
    </location>
</feature>
<comment type="caution">
    <text evidence="8">The sequence shown here is derived from an EMBL/GenBank/DDBJ whole genome shotgun (WGS) entry which is preliminary data.</text>
</comment>
<evidence type="ECO:0000256" key="3">
    <source>
        <dbReference type="PROSITE-ProRule" id="PRU00175"/>
    </source>
</evidence>
<dbReference type="Gene3D" id="3.30.40.10">
    <property type="entry name" value="Zinc/RING finger domain, C3HC4 (zinc finger)"/>
    <property type="match status" value="1"/>
</dbReference>
<proteinExistence type="predicted"/>
<keyword evidence="1 3" id="KW-0479">Metal-binding</keyword>
<organism evidence="8 9">
    <name type="scientific">Heterodera schachtii</name>
    <name type="common">Sugarbeet cyst nematode worm</name>
    <name type="synonym">Tylenchus schachtii</name>
    <dbReference type="NCBI Taxonomy" id="97005"/>
    <lineage>
        <taxon>Eukaryota</taxon>
        <taxon>Metazoa</taxon>
        <taxon>Ecdysozoa</taxon>
        <taxon>Nematoda</taxon>
        <taxon>Chromadorea</taxon>
        <taxon>Rhabditida</taxon>
        <taxon>Tylenchina</taxon>
        <taxon>Tylenchomorpha</taxon>
        <taxon>Tylenchoidea</taxon>
        <taxon>Heteroderidae</taxon>
        <taxon>Heteroderinae</taxon>
        <taxon>Heterodera</taxon>
    </lineage>
</organism>
<dbReference type="InterPro" id="IPR001841">
    <property type="entry name" value="Znf_RING"/>
</dbReference>
<dbReference type="Gene3D" id="3.30.420.210">
    <property type="entry name" value="SEP domain"/>
    <property type="match status" value="1"/>
</dbReference>
<dbReference type="PROSITE" id="PS51399">
    <property type="entry name" value="SEP"/>
    <property type="match status" value="1"/>
</dbReference>
<dbReference type="Proteomes" id="UP001620645">
    <property type="component" value="Unassembled WGS sequence"/>
</dbReference>
<keyword evidence="9" id="KW-1185">Reference proteome</keyword>
<evidence type="ECO:0000259" key="7">
    <source>
        <dbReference type="PROSITE" id="PS51399"/>
    </source>
</evidence>
<protein>
    <recommendedName>
        <fullName evidence="10">RING-type domain-containing protein</fullName>
    </recommendedName>
</protein>
<dbReference type="InterPro" id="IPR029071">
    <property type="entry name" value="Ubiquitin-like_domsf"/>
</dbReference>
<dbReference type="Pfam" id="PF00789">
    <property type="entry name" value="UBX"/>
    <property type="match status" value="1"/>
</dbReference>
<dbReference type="PROSITE" id="PS50089">
    <property type="entry name" value="ZF_RING_2"/>
    <property type="match status" value="1"/>
</dbReference>
<keyword evidence="2" id="KW-0862">Zinc</keyword>
<dbReference type="GO" id="GO:0008270">
    <property type="term" value="F:zinc ion binding"/>
    <property type="evidence" value="ECO:0007669"/>
    <property type="project" value="UniProtKB-KW"/>
</dbReference>
<dbReference type="SUPFAM" id="SSF57850">
    <property type="entry name" value="RING/U-box"/>
    <property type="match status" value="1"/>
</dbReference>
<evidence type="ECO:0000256" key="2">
    <source>
        <dbReference type="ARBA" id="ARBA00022833"/>
    </source>
</evidence>
<keyword evidence="1 3" id="KW-0863">Zinc-finger</keyword>
<evidence type="ECO:0000259" key="5">
    <source>
        <dbReference type="PROSITE" id="PS50033"/>
    </source>
</evidence>
<name>A0ABD2I942_HETSC</name>
<dbReference type="AlphaFoldDB" id="A0ABD2I942"/>
<evidence type="ECO:0000313" key="9">
    <source>
        <dbReference type="Proteomes" id="UP001620645"/>
    </source>
</evidence>
<evidence type="ECO:0000313" key="8">
    <source>
        <dbReference type="EMBL" id="KAL3074360.1"/>
    </source>
</evidence>
<dbReference type="InterPro" id="IPR001012">
    <property type="entry name" value="UBX_dom"/>
</dbReference>
<dbReference type="Pfam" id="PF13639">
    <property type="entry name" value="zf-RING_2"/>
    <property type="match status" value="1"/>
</dbReference>
<sequence>MSNIHTLGGDDDNKSRRRSNSSDDENSDEGRQGFFVGGSERSGQEVLGPNRNENVSADHFFEAIRRAGAERITQEQNEALNTPRQTGGGDGQSQVAFRLGGHGMESERIGETSATAGGTSRQQAPVVVRLVFWNNGFTVDDGPLRQFQDPQNREFLQAVMTKRIPAELTMAAPGREIDLRIEKKGTDYEQPKTKAFSGQGNQLGTITPNVGGAADVVFVDAPPKLTEEETAKLVEQAQAELKVDDNLPTTRIQIRIPDAARPIVARLNQTHTVNQLRIFIVTADPSLAYRPFRLMTSYPTQPIDDEGLSVKDAGLLNATVLFCRRMDIGNCCICLGGFGVAQMGVLPCLHTFHHSCIERALVQSAQCPLCRRRATVAQIVRPKSEGSGREAGDLAKKIFVG</sequence>
<dbReference type="EMBL" id="JBICCN010000357">
    <property type="protein sequence ID" value="KAL3074360.1"/>
    <property type="molecule type" value="Genomic_DNA"/>
</dbReference>
<feature type="domain" description="RING-type" evidence="6">
    <location>
        <begin position="331"/>
        <end position="371"/>
    </location>
</feature>
<feature type="region of interest" description="Disordered" evidence="4">
    <location>
        <begin position="1"/>
        <end position="54"/>
    </location>
</feature>
<evidence type="ECO:0008006" key="10">
    <source>
        <dbReference type="Google" id="ProtNLM"/>
    </source>
</evidence>
<dbReference type="Pfam" id="PF08059">
    <property type="entry name" value="SEP"/>
    <property type="match status" value="1"/>
</dbReference>